<accession>A0A3B9IND4</accession>
<dbReference type="EMBL" id="DMAI01000288">
    <property type="protein sequence ID" value="HAE49246.1"/>
    <property type="molecule type" value="Genomic_DNA"/>
</dbReference>
<dbReference type="AlphaFoldDB" id="A0A3B9IND4"/>
<dbReference type="Proteomes" id="UP000257706">
    <property type="component" value="Unassembled WGS sequence"/>
</dbReference>
<dbReference type="PANTHER" id="PTHR48228:SF7">
    <property type="entry name" value="FATTY ACYL-COA TRANSFERASE RV3272-RELATED"/>
    <property type="match status" value="1"/>
</dbReference>
<evidence type="ECO:0000313" key="1">
    <source>
        <dbReference type="EMBL" id="HAE49246.1"/>
    </source>
</evidence>
<evidence type="ECO:0000313" key="2">
    <source>
        <dbReference type="Proteomes" id="UP000257706"/>
    </source>
</evidence>
<reference evidence="1 2" key="1">
    <citation type="journal article" date="2018" name="Nat. Biotechnol.">
        <title>A standardized bacterial taxonomy based on genome phylogeny substantially revises the tree of life.</title>
        <authorList>
            <person name="Parks D.H."/>
            <person name="Chuvochina M."/>
            <person name="Waite D.W."/>
            <person name="Rinke C."/>
            <person name="Skarshewski A."/>
            <person name="Chaumeil P.A."/>
            <person name="Hugenholtz P."/>
        </authorList>
    </citation>
    <scope>NUCLEOTIDE SEQUENCE [LARGE SCALE GENOMIC DNA]</scope>
    <source>
        <strain evidence="1">UBA8739</strain>
    </source>
</reference>
<dbReference type="PANTHER" id="PTHR48228">
    <property type="entry name" value="SUCCINYL-COA--D-CITRAMALATE COA-TRANSFERASE"/>
    <property type="match status" value="1"/>
</dbReference>
<dbReference type="GO" id="GO:0003824">
    <property type="term" value="F:catalytic activity"/>
    <property type="evidence" value="ECO:0007669"/>
    <property type="project" value="InterPro"/>
</dbReference>
<dbReference type="Pfam" id="PF02515">
    <property type="entry name" value="CoA_transf_3"/>
    <property type="match status" value="1"/>
</dbReference>
<evidence type="ECO:0008006" key="3">
    <source>
        <dbReference type="Google" id="ProtNLM"/>
    </source>
</evidence>
<dbReference type="SUPFAM" id="SSF89796">
    <property type="entry name" value="CoA-transferase family III (CaiB/BaiF)"/>
    <property type="match status" value="1"/>
</dbReference>
<protein>
    <recommendedName>
        <fullName evidence="3">CoA transferase</fullName>
    </recommendedName>
</protein>
<feature type="non-terminal residue" evidence="1">
    <location>
        <position position="42"/>
    </location>
</feature>
<dbReference type="InterPro" id="IPR003673">
    <property type="entry name" value="CoA-Trfase_fam_III"/>
</dbReference>
<comment type="caution">
    <text evidence="1">The sequence shown here is derived from an EMBL/GenBank/DDBJ whole genome shotgun (WGS) entry which is preliminary data.</text>
</comment>
<name>A0A3B9IND4_9PROT</name>
<dbReference type="InterPro" id="IPR050509">
    <property type="entry name" value="CoA-transferase_III"/>
</dbReference>
<dbReference type="Gene3D" id="3.40.50.10540">
    <property type="entry name" value="Crotonobetainyl-coa:carnitine coa-transferase, domain 1"/>
    <property type="match status" value="1"/>
</dbReference>
<dbReference type="InterPro" id="IPR023606">
    <property type="entry name" value="CoA-Trfase_III_dom_1_sf"/>
</dbReference>
<sequence length="42" mass="4257">MLPPATPLPLAGVRVIEIAQNLAGPHAGEILATLGADVIKVE</sequence>
<organism evidence="1 2">
    <name type="scientific">Tistrella mobilis</name>
    <dbReference type="NCBI Taxonomy" id="171437"/>
    <lineage>
        <taxon>Bacteria</taxon>
        <taxon>Pseudomonadati</taxon>
        <taxon>Pseudomonadota</taxon>
        <taxon>Alphaproteobacteria</taxon>
        <taxon>Geminicoccales</taxon>
        <taxon>Geminicoccaceae</taxon>
        <taxon>Tistrella</taxon>
    </lineage>
</organism>
<proteinExistence type="predicted"/>
<gene>
    <name evidence="1" type="ORF">DCK97_17655</name>
</gene>